<evidence type="ECO:0000256" key="1">
    <source>
        <dbReference type="ARBA" id="ARBA00010716"/>
    </source>
</evidence>
<dbReference type="AlphaFoldDB" id="A0A3B0URF5"/>
<name>A0A3B0URF5_9ZZZZ</name>
<dbReference type="EC" id="3.5.1.25" evidence="6"/>
<keyword evidence="4" id="KW-0119">Carbohydrate metabolism</keyword>
<dbReference type="Pfam" id="PF01979">
    <property type="entry name" value="Amidohydro_1"/>
    <property type="match status" value="1"/>
</dbReference>
<dbReference type="EMBL" id="UOEO01000198">
    <property type="protein sequence ID" value="VAW22256.1"/>
    <property type="molecule type" value="Genomic_DNA"/>
</dbReference>
<evidence type="ECO:0000256" key="3">
    <source>
        <dbReference type="ARBA" id="ARBA00022801"/>
    </source>
</evidence>
<dbReference type="GO" id="GO:0006046">
    <property type="term" value="P:N-acetylglucosamine catabolic process"/>
    <property type="evidence" value="ECO:0007669"/>
    <property type="project" value="TreeGrafter"/>
</dbReference>
<dbReference type="GO" id="GO:0046872">
    <property type="term" value="F:metal ion binding"/>
    <property type="evidence" value="ECO:0007669"/>
    <property type="project" value="UniProtKB-KW"/>
</dbReference>
<dbReference type="Gene3D" id="3.20.20.140">
    <property type="entry name" value="Metal-dependent hydrolases"/>
    <property type="match status" value="1"/>
</dbReference>
<keyword evidence="3 6" id="KW-0378">Hydrolase</keyword>
<evidence type="ECO:0000256" key="2">
    <source>
        <dbReference type="ARBA" id="ARBA00022723"/>
    </source>
</evidence>
<proteinExistence type="inferred from homology"/>
<dbReference type="NCBIfam" id="TIGR00221">
    <property type="entry name" value="nagA"/>
    <property type="match status" value="1"/>
</dbReference>
<dbReference type="InterPro" id="IPR006680">
    <property type="entry name" value="Amidohydro-rel"/>
</dbReference>
<dbReference type="PIRSF" id="PIRSF038994">
    <property type="entry name" value="NagA"/>
    <property type="match status" value="1"/>
</dbReference>
<dbReference type="Gene3D" id="2.30.40.10">
    <property type="entry name" value="Urease, subunit C, domain 1"/>
    <property type="match status" value="1"/>
</dbReference>
<dbReference type="InterPro" id="IPR032466">
    <property type="entry name" value="Metal_Hydrolase"/>
</dbReference>
<reference evidence="6" key="1">
    <citation type="submission" date="2018-06" db="EMBL/GenBank/DDBJ databases">
        <authorList>
            <person name="Zhirakovskaya E."/>
        </authorList>
    </citation>
    <scope>NUCLEOTIDE SEQUENCE</scope>
</reference>
<evidence type="ECO:0000313" key="6">
    <source>
        <dbReference type="EMBL" id="VAW22256.1"/>
    </source>
</evidence>
<feature type="domain" description="Amidohydrolase-related" evidence="5">
    <location>
        <begin position="58"/>
        <end position="380"/>
    </location>
</feature>
<dbReference type="SUPFAM" id="SSF51556">
    <property type="entry name" value="Metallo-dependent hydrolases"/>
    <property type="match status" value="1"/>
</dbReference>
<dbReference type="Pfam" id="PF22643">
    <property type="entry name" value="NagA_N"/>
    <property type="match status" value="1"/>
</dbReference>
<dbReference type="InterPro" id="IPR011059">
    <property type="entry name" value="Metal-dep_hydrolase_composite"/>
</dbReference>
<dbReference type="PANTHER" id="PTHR11113">
    <property type="entry name" value="N-ACETYLGLUCOSAMINE-6-PHOSPHATE DEACETYLASE"/>
    <property type="match status" value="1"/>
</dbReference>
<dbReference type="SUPFAM" id="SSF51338">
    <property type="entry name" value="Composite domain of metallo-dependent hydrolases"/>
    <property type="match status" value="1"/>
</dbReference>
<evidence type="ECO:0000256" key="4">
    <source>
        <dbReference type="ARBA" id="ARBA00023277"/>
    </source>
</evidence>
<sequence length="392" mass="41360">MNLARMNNMFALGAPRIFDGQDWHHEAALIISNGLVVRITPIANLDKNIELERLDDGFIAPGLVDIQVNGGGGVLFNNKPSVTGIRTICQTHIRFGITSLLTTLITDTPEVRNRAIAAAIAAIEEKIPGFAGLHLEGPHISLARKGAHDPELIRPMNQSDLIALVETKKHLPVLLTTIAAEAVTPEQVSILSEAGIIVAIGHCDAPNDKIMPLVAAGATIVTHLFNAMSQISAREPGMVGAALSSPKLHASLIADGFHVHPALIKIALGAKAGPGRVFLISDAMLSVGADIDEFVLNNRRIKRQNGKLTLDDGTLAGADLDLARAVGYINGQIGVELGEALRMASLYPAIAAQMPPGVGRLGAGLRADLVWFSDQIKAQKTWIGGIEMAAGA</sequence>
<keyword evidence="2" id="KW-0479">Metal-binding</keyword>
<accession>A0A3B0URF5</accession>
<evidence type="ECO:0000259" key="5">
    <source>
        <dbReference type="Pfam" id="PF01979"/>
    </source>
</evidence>
<protein>
    <submittedName>
        <fullName evidence="6">N-acetylglucosamine-6-phosphate deacetylase</fullName>
        <ecNumber evidence="6">3.5.1.25</ecNumber>
    </submittedName>
</protein>
<organism evidence="6">
    <name type="scientific">hydrothermal vent metagenome</name>
    <dbReference type="NCBI Taxonomy" id="652676"/>
    <lineage>
        <taxon>unclassified sequences</taxon>
        <taxon>metagenomes</taxon>
        <taxon>ecological metagenomes</taxon>
    </lineage>
</organism>
<dbReference type="GO" id="GO:0008448">
    <property type="term" value="F:N-acetylglucosamine-6-phosphate deacetylase activity"/>
    <property type="evidence" value="ECO:0007669"/>
    <property type="project" value="UniProtKB-EC"/>
</dbReference>
<dbReference type="PANTHER" id="PTHR11113:SF14">
    <property type="entry name" value="N-ACETYLGLUCOSAMINE-6-PHOSPHATE DEACETYLASE"/>
    <property type="match status" value="1"/>
</dbReference>
<dbReference type="InterPro" id="IPR003764">
    <property type="entry name" value="GlcNAc_6-P_deAcase"/>
</dbReference>
<comment type="similarity">
    <text evidence="1">Belongs to the metallo-dependent hydrolases superfamily. NagA family.</text>
</comment>
<gene>
    <name evidence="6" type="ORF">MNBD_ALPHA12-1337</name>
</gene>